<gene>
    <name evidence="2" type="ORF">C8D78_3875</name>
</gene>
<evidence type="ECO:0000256" key="1">
    <source>
        <dbReference type="SAM" id="MobiDB-lite"/>
    </source>
</evidence>
<dbReference type="Proteomes" id="UP000276055">
    <property type="component" value="Unassembled WGS sequence"/>
</dbReference>
<feature type="compositionally biased region" description="Acidic residues" evidence="1">
    <location>
        <begin position="24"/>
        <end position="39"/>
    </location>
</feature>
<dbReference type="AlphaFoldDB" id="A0A495E6D2"/>
<sequence length="78" mass="8675">MDSTGSHPIQPARDSLESDPAYDYAEDAPVDAAPETEEEEILEEADRLVPLDEEDFLGDETPVVPLEGEEFLEPEENE</sequence>
<evidence type="ECO:0000313" key="3">
    <source>
        <dbReference type="Proteomes" id="UP000276055"/>
    </source>
</evidence>
<dbReference type="EMBL" id="RBIR01000014">
    <property type="protein sequence ID" value="RKR12502.1"/>
    <property type="molecule type" value="Genomic_DNA"/>
</dbReference>
<organism evidence="2 3">
    <name type="scientific">Arthrobacter oryzae</name>
    <dbReference type="NCBI Taxonomy" id="409290"/>
    <lineage>
        <taxon>Bacteria</taxon>
        <taxon>Bacillati</taxon>
        <taxon>Actinomycetota</taxon>
        <taxon>Actinomycetes</taxon>
        <taxon>Micrococcales</taxon>
        <taxon>Micrococcaceae</taxon>
        <taxon>Arthrobacter</taxon>
    </lineage>
</organism>
<protein>
    <submittedName>
        <fullName evidence="2">Uncharacterized protein</fullName>
    </submittedName>
</protein>
<evidence type="ECO:0000313" key="2">
    <source>
        <dbReference type="EMBL" id="RKR12502.1"/>
    </source>
</evidence>
<name>A0A495E6D2_9MICC</name>
<feature type="region of interest" description="Disordered" evidence="1">
    <location>
        <begin position="1"/>
        <end position="39"/>
    </location>
</feature>
<proteinExistence type="predicted"/>
<accession>A0A495E6D2</accession>
<comment type="caution">
    <text evidence="2">The sequence shown here is derived from an EMBL/GenBank/DDBJ whole genome shotgun (WGS) entry which is preliminary data.</text>
</comment>
<reference evidence="2 3" key="1">
    <citation type="submission" date="2018-10" db="EMBL/GenBank/DDBJ databases">
        <title>Genomic Encyclopedia of Type Strains, Phase IV (KMG-IV): sequencing the most valuable type-strain genomes for metagenomic binning, comparative biology and taxonomic classification.</title>
        <authorList>
            <person name="Goeker M."/>
        </authorList>
    </citation>
    <scope>NUCLEOTIDE SEQUENCE [LARGE SCALE GENOMIC DNA]</scope>
    <source>
        <strain evidence="2 3">DSM 25586</strain>
    </source>
</reference>
<dbReference type="RefSeq" id="WP_120955452.1">
    <property type="nucleotide sequence ID" value="NZ_RBIR01000014.1"/>
</dbReference>